<keyword evidence="6" id="KW-1185">Reference proteome</keyword>
<dbReference type="PANTHER" id="PTHR13489:SF0">
    <property type="entry name" value="MINI-CHROMOSOME MAINTENANCE COMPLEX-BINDING PROTEIN"/>
    <property type="match status" value="1"/>
</dbReference>
<evidence type="ECO:0000313" key="7">
    <source>
        <dbReference type="RefSeq" id="XP_018022714.1"/>
    </source>
</evidence>
<dbReference type="RefSeq" id="XP_018022714.1">
    <property type="nucleotide sequence ID" value="XM_018167225.1"/>
</dbReference>
<dbReference type="KEGG" id="hazt:108678758"/>
<feature type="non-terminal residue" evidence="7">
    <location>
        <position position="217"/>
    </location>
</feature>
<organism evidence="6 7">
    <name type="scientific">Hyalella azteca</name>
    <name type="common">Amphipod</name>
    <dbReference type="NCBI Taxonomy" id="294128"/>
    <lineage>
        <taxon>Eukaryota</taxon>
        <taxon>Metazoa</taxon>
        <taxon>Ecdysozoa</taxon>
        <taxon>Arthropoda</taxon>
        <taxon>Crustacea</taxon>
        <taxon>Multicrustacea</taxon>
        <taxon>Malacostraca</taxon>
        <taxon>Eumalacostraca</taxon>
        <taxon>Peracarida</taxon>
        <taxon>Amphipoda</taxon>
        <taxon>Senticaudata</taxon>
        <taxon>Talitrida</taxon>
        <taxon>Talitroidea</taxon>
        <taxon>Hyalellidae</taxon>
        <taxon>Hyalella</taxon>
    </lineage>
</organism>
<dbReference type="GeneID" id="108678758"/>
<evidence type="ECO:0000256" key="1">
    <source>
        <dbReference type="ARBA" id="ARBA00004123"/>
    </source>
</evidence>
<name>A0A8B7P979_HYAAZ</name>
<dbReference type="GO" id="GO:0003682">
    <property type="term" value="F:chromatin binding"/>
    <property type="evidence" value="ECO:0007669"/>
    <property type="project" value="TreeGrafter"/>
</dbReference>
<dbReference type="InterPro" id="IPR019140">
    <property type="entry name" value="MCM_complex-bd"/>
</dbReference>
<dbReference type="OrthoDB" id="329666at2759"/>
<proteinExistence type="inferred from homology"/>
<evidence type="ECO:0000256" key="2">
    <source>
        <dbReference type="ARBA" id="ARBA00007925"/>
    </source>
</evidence>
<dbReference type="PANTHER" id="PTHR13489">
    <property type="entry name" value="MINI-CHROMOSOME MAINTENANCE COMPLEX-BINDING PROTEIN"/>
    <property type="match status" value="1"/>
</dbReference>
<dbReference type="GO" id="GO:0005634">
    <property type="term" value="C:nucleus"/>
    <property type="evidence" value="ECO:0007669"/>
    <property type="project" value="UniProtKB-SubCell"/>
</dbReference>
<evidence type="ECO:0000256" key="4">
    <source>
        <dbReference type="ARBA" id="ARBA00023242"/>
    </source>
</evidence>
<evidence type="ECO:0000313" key="6">
    <source>
        <dbReference type="Proteomes" id="UP000694843"/>
    </source>
</evidence>
<dbReference type="AlphaFoldDB" id="A0A8B7P979"/>
<dbReference type="GO" id="GO:0006261">
    <property type="term" value="P:DNA-templated DNA replication"/>
    <property type="evidence" value="ECO:0007669"/>
    <property type="project" value="TreeGrafter"/>
</dbReference>
<protein>
    <recommendedName>
        <fullName evidence="3">Mini-chromosome maintenance complex-binding protein</fullName>
    </recommendedName>
</protein>
<feature type="compositionally biased region" description="Acidic residues" evidence="5">
    <location>
        <begin position="31"/>
        <end position="41"/>
    </location>
</feature>
<feature type="non-terminal residue" evidence="7">
    <location>
        <position position="1"/>
    </location>
</feature>
<evidence type="ECO:0000256" key="5">
    <source>
        <dbReference type="SAM" id="MobiDB-lite"/>
    </source>
</evidence>
<evidence type="ECO:0000256" key="3">
    <source>
        <dbReference type="ARBA" id="ARBA00015405"/>
    </source>
</evidence>
<dbReference type="Proteomes" id="UP000694843">
    <property type="component" value="Unplaced"/>
</dbReference>
<reference evidence="7" key="1">
    <citation type="submission" date="2025-08" db="UniProtKB">
        <authorList>
            <consortium name="RefSeq"/>
        </authorList>
    </citation>
    <scope>IDENTIFICATION</scope>
    <source>
        <tissue evidence="7">Whole organism</tissue>
    </source>
</reference>
<feature type="region of interest" description="Disordered" evidence="5">
    <location>
        <begin position="20"/>
        <end position="59"/>
    </location>
</feature>
<dbReference type="Pfam" id="PF09739">
    <property type="entry name" value="MCM_bind"/>
    <property type="match status" value="1"/>
</dbReference>
<accession>A0A8B7P979</accession>
<comment type="subcellular location">
    <subcellularLocation>
        <location evidence="1">Nucleus</location>
    </subcellularLocation>
</comment>
<sequence length="217" mass="23417">TLLSQTRNRAFNGALDVSCSSSGSCKRTLDDETDQMETDQGEDAKKVRSAKNNGSIGASDDYATNIAGNNATSHAVTTSSYNLPLPDERSIACLVKFYNDEELSINDVVEVLGVICLDPSLSATDLNEEDSCPMEDTREPAAKLPPSLVPRVHCLQHLPLAHTNPLLPVIDPLPSWSADAPDTRELLRCLLEEACLGDNLVGDFLISCLLGSVYVRL</sequence>
<comment type="similarity">
    <text evidence="2">Belongs to the MCMBP family.</text>
</comment>
<keyword evidence="4" id="KW-0539">Nucleus</keyword>
<gene>
    <name evidence="7" type="primary">LOC108678758</name>
</gene>